<evidence type="ECO:0000256" key="1">
    <source>
        <dbReference type="ARBA" id="ARBA00001633"/>
    </source>
</evidence>
<name>A0A388KP70_CHABU</name>
<dbReference type="GO" id="GO:0004425">
    <property type="term" value="F:indole-3-glycerol-phosphate synthase activity"/>
    <property type="evidence" value="ECO:0007669"/>
    <property type="project" value="UniProtKB-EC"/>
</dbReference>
<evidence type="ECO:0000256" key="6">
    <source>
        <dbReference type="ARBA" id="ARBA00022822"/>
    </source>
</evidence>
<keyword evidence="11" id="KW-1185">Reference proteome</keyword>
<dbReference type="NCBIfam" id="NF001377">
    <property type="entry name" value="PRK00278.2-4"/>
    <property type="match status" value="1"/>
</dbReference>
<dbReference type="Proteomes" id="UP000265515">
    <property type="component" value="Unassembled WGS sequence"/>
</dbReference>
<dbReference type="InterPro" id="IPR013785">
    <property type="entry name" value="Aldolase_TIM"/>
</dbReference>
<dbReference type="InterPro" id="IPR011060">
    <property type="entry name" value="RibuloseP-bd_barrel"/>
</dbReference>
<evidence type="ECO:0000256" key="8">
    <source>
        <dbReference type="ARBA" id="ARBA00023239"/>
    </source>
</evidence>
<dbReference type="Pfam" id="PF00218">
    <property type="entry name" value="IGPS"/>
    <property type="match status" value="1"/>
</dbReference>
<dbReference type="EMBL" id="BFEA01000154">
    <property type="protein sequence ID" value="GBG71851.1"/>
    <property type="molecule type" value="Genomic_DNA"/>
</dbReference>
<dbReference type="CDD" id="cd00331">
    <property type="entry name" value="IGPS"/>
    <property type="match status" value="1"/>
</dbReference>
<dbReference type="PANTHER" id="PTHR22854">
    <property type="entry name" value="TRYPTOPHAN BIOSYNTHESIS PROTEIN"/>
    <property type="match status" value="1"/>
</dbReference>
<accession>A0A388KP70</accession>
<dbReference type="Gene3D" id="3.20.20.70">
    <property type="entry name" value="Aldolase class I"/>
    <property type="match status" value="1"/>
</dbReference>
<keyword evidence="5" id="KW-0210">Decarboxylase</keyword>
<dbReference type="Gramene" id="GBG71851">
    <property type="protein sequence ID" value="GBG71851"/>
    <property type="gene ID" value="CBR_g10789"/>
</dbReference>
<sequence length="262" mass="28498">MKERFPLVTLRKGLNNAAPARDFIGTLRERQQETGLPALIAEVKKASPSRGVLRENFDPVQIAQSYEKGGAACLSVLTDSKYFQGSFENLKLIRDSGVQCPLLCKEFIVDAYQIFFARLKGADAILLIAAVLPDQDLEYYIKIAKSLGMAALVEVHTEEEMDRVLALGGVELIGINNRDLGTFVVDIQNTAYLLSGERGQKIKEKGLLVVGESGLFTPDDIHFVQDAGVGAVLVGESLVKQSDPAAAITGLYGRDISRVVSR</sequence>
<evidence type="ECO:0000256" key="3">
    <source>
        <dbReference type="ARBA" id="ARBA00012362"/>
    </source>
</evidence>
<evidence type="ECO:0000313" key="11">
    <source>
        <dbReference type="Proteomes" id="UP000265515"/>
    </source>
</evidence>
<dbReference type="AlphaFoldDB" id="A0A388KP70"/>
<dbReference type="InterPro" id="IPR001468">
    <property type="entry name" value="Indole-3-GlycerolPSynthase_CS"/>
</dbReference>
<comment type="catalytic activity">
    <reaction evidence="1">
        <text>1-(2-carboxyphenylamino)-1-deoxy-D-ribulose 5-phosphate + H(+) = (1S,2R)-1-C-(indol-3-yl)glycerol 3-phosphate + CO2 + H2O</text>
        <dbReference type="Rhea" id="RHEA:23476"/>
        <dbReference type="ChEBI" id="CHEBI:15377"/>
        <dbReference type="ChEBI" id="CHEBI:15378"/>
        <dbReference type="ChEBI" id="CHEBI:16526"/>
        <dbReference type="ChEBI" id="CHEBI:58613"/>
        <dbReference type="ChEBI" id="CHEBI:58866"/>
        <dbReference type="EC" id="4.1.1.48"/>
    </reaction>
</comment>
<evidence type="ECO:0000256" key="7">
    <source>
        <dbReference type="ARBA" id="ARBA00023141"/>
    </source>
</evidence>
<evidence type="ECO:0000256" key="2">
    <source>
        <dbReference type="ARBA" id="ARBA00004696"/>
    </source>
</evidence>
<feature type="domain" description="Indole-3-glycerol phosphate synthase" evidence="9">
    <location>
        <begin position="2"/>
        <end position="249"/>
    </location>
</feature>
<dbReference type="GO" id="GO:0004640">
    <property type="term" value="F:phosphoribosylanthranilate isomerase activity"/>
    <property type="evidence" value="ECO:0007669"/>
    <property type="project" value="TreeGrafter"/>
</dbReference>
<dbReference type="OrthoDB" id="524799at2759"/>
<dbReference type="STRING" id="69332.A0A388KP70"/>
<dbReference type="SUPFAM" id="SSF51366">
    <property type="entry name" value="Ribulose-phoshate binding barrel"/>
    <property type="match status" value="1"/>
</dbReference>
<dbReference type="OMA" id="RGPHDLI"/>
<keyword evidence="8" id="KW-0456">Lyase</keyword>
<keyword evidence="4" id="KW-0028">Amino-acid biosynthesis</keyword>
<dbReference type="PANTHER" id="PTHR22854:SF2">
    <property type="entry name" value="INDOLE-3-GLYCEROL-PHOSPHATE SYNTHASE"/>
    <property type="match status" value="1"/>
</dbReference>
<dbReference type="InterPro" id="IPR045186">
    <property type="entry name" value="Indole-3-glycerol_P_synth"/>
</dbReference>
<organism evidence="10 11">
    <name type="scientific">Chara braunii</name>
    <name type="common">Braun's stonewort</name>
    <dbReference type="NCBI Taxonomy" id="69332"/>
    <lineage>
        <taxon>Eukaryota</taxon>
        <taxon>Viridiplantae</taxon>
        <taxon>Streptophyta</taxon>
        <taxon>Charophyceae</taxon>
        <taxon>Charales</taxon>
        <taxon>Characeae</taxon>
        <taxon>Chara</taxon>
    </lineage>
</organism>
<dbReference type="GO" id="GO:0000162">
    <property type="term" value="P:L-tryptophan biosynthetic process"/>
    <property type="evidence" value="ECO:0007669"/>
    <property type="project" value="UniProtKB-UniPathway"/>
</dbReference>
<proteinExistence type="inferred from homology"/>
<evidence type="ECO:0000259" key="9">
    <source>
        <dbReference type="Pfam" id="PF00218"/>
    </source>
</evidence>
<evidence type="ECO:0000313" key="10">
    <source>
        <dbReference type="EMBL" id="GBG71851.1"/>
    </source>
</evidence>
<reference evidence="10 11" key="1">
    <citation type="journal article" date="2018" name="Cell">
        <title>The Chara Genome: Secondary Complexity and Implications for Plant Terrestrialization.</title>
        <authorList>
            <person name="Nishiyama T."/>
            <person name="Sakayama H."/>
            <person name="Vries J.D."/>
            <person name="Buschmann H."/>
            <person name="Saint-Marcoux D."/>
            <person name="Ullrich K.K."/>
            <person name="Haas F.B."/>
            <person name="Vanderstraeten L."/>
            <person name="Becker D."/>
            <person name="Lang D."/>
            <person name="Vosolsobe S."/>
            <person name="Rombauts S."/>
            <person name="Wilhelmsson P.K.I."/>
            <person name="Janitza P."/>
            <person name="Kern R."/>
            <person name="Heyl A."/>
            <person name="Rumpler F."/>
            <person name="Villalobos L.I.A.C."/>
            <person name="Clay J.M."/>
            <person name="Skokan R."/>
            <person name="Toyoda A."/>
            <person name="Suzuki Y."/>
            <person name="Kagoshima H."/>
            <person name="Schijlen E."/>
            <person name="Tajeshwar N."/>
            <person name="Catarino B."/>
            <person name="Hetherington A.J."/>
            <person name="Saltykova A."/>
            <person name="Bonnot C."/>
            <person name="Breuninger H."/>
            <person name="Symeonidi A."/>
            <person name="Radhakrishnan G.V."/>
            <person name="Van Nieuwerburgh F."/>
            <person name="Deforce D."/>
            <person name="Chang C."/>
            <person name="Karol K.G."/>
            <person name="Hedrich R."/>
            <person name="Ulvskov P."/>
            <person name="Glockner G."/>
            <person name="Delwiche C.F."/>
            <person name="Petrasek J."/>
            <person name="Van de Peer Y."/>
            <person name="Friml J."/>
            <person name="Beilby M."/>
            <person name="Dolan L."/>
            <person name="Kohara Y."/>
            <person name="Sugano S."/>
            <person name="Fujiyama A."/>
            <person name="Delaux P.-M."/>
            <person name="Quint M."/>
            <person name="TheiBen G."/>
            <person name="Hagemann M."/>
            <person name="Harholt J."/>
            <person name="Dunand C."/>
            <person name="Zachgo S."/>
            <person name="Langdale J."/>
            <person name="Maumus F."/>
            <person name="Straeten D.V.D."/>
            <person name="Gould S.B."/>
            <person name="Rensing S.A."/>
        </authorList>
    </citation>
    <scope>NUCLEOTIDE SEQUENCE [LARGE SCALE GENOMIC DNA]</scope>
    <source>
        <strain evidence="10 11">S276</strain>
    </source>
</reference>
<keyword evidence="7" id="KW-0057">Aromatic amino acid biosynthesis</keyword>
<evidence type="ECO:0000256" key="4">
    <source>
        <dbReference type="ARBA" id="ARBA00022605"/>
    </source>
</evidence>
<comment type="caution">
    <text evidence="10">The sequence shown here is derived from an EMBL/GenBank/DDBJ whole genome shotgun (WGS) entry which is preliminary data.</text>
</comment>
<protein>
    <recommendedName>
        <fullName evidence="3">indole-3-glycerol-phosphate synthase</fullName>
        <ecNumber evidence="3">4.1.1.48</ecNumber>
    </recommendedName>
</protein>
<evidence type="ECO:0000256" key="5">
    <source>
        <dbReference type="ARBA" id="ARBA00022793"/>
    </source>
</evidence>
<dbReference type="FunFam" id="3.20.20.70:FF:000024">
    <property type="entry name" value="Indole-3-glycerol phosphate synthase"/>
    <property type="match status" value="1"/>
</dbReference>
<dbReference type="HAMAP" id="MF_00134_B">
    <property type="entry name" value="IGPS_B"/>
    <property type="match status" value="1"/>
</dbReference>
<keyword evidence="6" id="KW-0822">Tryptophan biosynthesis</keyword>
<dbReference type="EC" id="4.1.1.48" evidence="3"/>
<gene>
    <name evidence="10" type="ORF">CBR_g10789</name>
</gene>
<dbReference type="PROSITE" id="PS00614">
    <property type="entry name" value="IGPS"/>
    <property type="match status" value="1"/>
</dbReference>
<comment type="pathway">
    <text evidence="2">Amino-acid biosynthesis; L-tryptophan biosynthesis; L-tryptophan from chorismate: step 4/5.</text>
</comment>
<dbReference type="UniPathway" id="UPA00035">
    <property type="reaction ID" value="UER00043"/>
</dbReference>
<dbReference type="InterPro" id="IPR013798">
    <property type="entry name" value="Indole-3-glycerol_P_synth_dom"/>
</dbReference>